<proteinExistence type="predicted"/>
<feature type="domain" description="Mechanosensitive ion channel protein Msy1/2-like transmembrane" evidence="3">
    <location>
        <begin position="49"/>
        <end position="228"/>
    </location>
</feature>
<feature type="region of interest" description="Disordered" evidence="1">
    <location>
        <begin position="719"/>
        <end position="784"/>
    </location>
</feature>
<evidence type="ECO:0000313" key="5">
    <source>
        <dbReference type="Proteomes" id="UP000289323"/>
    </source>
</evidence>
<evidence type="ECO:0000256" key="1">
    <source>
        <dbReference type="SAM" id="MobiDB-lite"/>
    </source>
</evidence>
<dbReference type="InterPro" id="IPR058650">
    <property type="entry name" value="Msy1/2-like"/>
</dbReference>
<organism evidence="4 5">
    <name type="scientific">Thermothielavioides terrestris</name>
    <dbReference type="NCBI Taxonomy" id="2587410"/>
    <lineage>
        <taxon>Eukaryota</taxon>
        <taxon>Fungi</taxon>
        <taxon>Dikarya</taxon>
        <taxon>Ascomycota</taxon>
        <taxon>Pezizomycotina</taxon>
        <taxon>Sordariomycetes</taxon>
        <taxon>Sordariomycetidae</taxon>
        <taxon>Sordariales</taxon>
        <taxon>Chaetomiaceae</taxon>
        <taxon>Thermothielavioides</taxon>
    </lineage>
</organism>
<feature type="transmembrane region" description="Helical" evidence="2">
    <location>
        <begin position="421"/>
        <end position="442"/>
    </location>
</feature>
<dbReference type="Proteomes" id="UP000289323">
    <property type="component" value="Unassembled WGS sequence"/>
</dbReference>
<evidence type="ECO:0000259" key="3">
    <source>
        <dbReference type="Pfam" id="PF25886"/>
    </source>
</evidence>
<feature type="transmembrane region" description="Helical" evidence="2">
    <location>
        <begin position="159"/>
        <end position="178"/>
    </location>
</feature>
<evidence type="ECO:0000313" key="4">
    <source>
        <dbReference type="EMBL" id="SPQ23349.1"/>
    </source>
</evidence>
<keyword evidence="2" id="KW-0812">Transmembrane</keyword>
<dbReference type="AlphaFoldDB" id="A0A3S4AUL7"/>
<name>A0A3S4AUL7_9PEZI</name>
<protein>
    <submittedName>
        <fullName evidence="4">Adf29c65-2be7-4272-b5d9-25e1abdad544</fullName>
    </submittedName>
</protein>
<feature type="compositionally biased region" description="Polar residues" evidence="1">
    <location>
        <begin position="24"/>
        <end position="38"/>
    </location>
</feature>
<sequence length="784" mass="88354">MDRDQKPGDVLGFSPLLDERKDSLSPTMSQPMEPQGRQHNYRTATGKYRWYLLRSFYGPLKFVLIFGTVAVLLAVPSMVIDVDAIEAKAAMGDMDAFLAQQQQQTVYYVFGWLLFTWLGLALLFAVGTAIPYVFRFVARYVNPAHMRYWRVLRTMRRPFCVAFGVTFSFLCFVAFIYLNGDTLAIAYDTPIKEILWVAIILDLLQQGSLWAWLYFVEKIFVLYVTIHYHTRSDLGRISRSKDMHNALMALYEASVYLYPVGTPEFKEEDVIIGNATGQEHGEYRVRATRYLSRLGIDTYGLTSFFGNFLSSDPNSHWLRPASSYAVVERALANPKSAAALARRIWMSLVPMGKDVLTEQDIAEVLGPFRKEEAEAYFKILDEGEIGDIRLEEMEWTVAEAGRVRHDIYKSMHHADHCINTFDWVLLAALAAIMVYFILVYWVPALKDIQDTVKFLGFGLAFAVGRTLHHILAGCIFILFDHPYDIGDRIELWSGQNNQSVSLVVVRTSLLYTVFKRVDNWMELQAGNEYLQQCRIENVTRSGSNRQAVTLMIDIGTSFKDLQFLRAELEAFLRAPENRRDFLPTLGFAITSVADLSRLELRCIFAHRSNWAHEPLRAARSMKFMCALLAIARRIPLAPPDGATLGRAHNPGHYVMLSSEEAARKAAEIEAQEAARRWDAKPRGGLHGPVIDVSAVLRGQGQGQGLAGDEEVVRRAVEEAERRRKEEEDREAEELAARLSLSKIPTVPSSGPPPREGGGSVGRGVTTGFQVLGGGGLRSVPHFTR</sequence>
<feature type="transmembrane region" description="Helical" evidence="2">
    <location>
        <begin position="454"/>
        <end position="479"/>
    </location>
</feature>
<dbReference type="GO" id="GO:0005262">
    <property type="term" value="F:calcium channel activity"/>
    <property type="evidence" value="ECO:0007669"/>
    <property type="project" value="TreeGrafter"/>
</dbReference>
<dbReference type="Pfam" id="PF25886">
    <property type="entry name" value="Msy1"/>
    <property type="match status" value="1"/>
</dbReference>
<accession>A0A3S4AUL7</accession>
<feature type="transmembrane region" description="Helical" evidence="2">
    <location>
        <begin position="105"/>
        <end position="138"/>
    </location>
</feature>
<reference evidence="4 5" key="1">
    <citation type="submission" date="2018-04" db="EMBL/GenBank/DDBJ databases">
        <authorList>
            <person name="Huttner S."/>
            <person name="Dainat J."/>
        </authorList>
    </citation>
    <scope>NUCLEOTIDE SEQUENCE [LARGE SCALE GENOMIC DNA]</scope>
</reference>
<evidence type="ECO:0000256" key="2">
    <source>
        <dbReference type="SAM" id="Phobius"/>
    </source>
</evidence>
<dbReference type="GO" id="GO:0006874">
    <property type="term" value="P:intracellular calcium ion homeostasis"/>
    <property type="evidence" value="ECO:0007669"/>
    <property type="project" value="TreeGrafter"/>
</dbReference>
<gene>
    <name evidence="4" type="ORF">TT172_LOCUS5768</name>
</gene>
<keyword evidence="2" id="KW-1133">Transmembrane helix</keyword>
<keyword evidence="2" id="KW-0472">Membrane</keyword>
<dbReference type="EMBL" id="OUUZ01000010">
    <property type="protein sequence ID" value="SPQ23349.1"/>
    <property type="molecule type" value="Genomic_DNA"/>
</dbReference>
<feature type="region of interest" description="Disordered" evidence="1">
    <location>
        <begin position="1"/>
        <end position="38"/>
    </location>
</feature>
<dbReference type="PANTHER" id="PTHR31323">
    <property type="entry name" value="MECHANOSENSITIVE ION CHANNEL PROTEIN MSY2"/>
    <property type="match status" value="1"/>
</dbReference>
<dbReference type="PANTHER" id="PTHR31323:SF14">
    <property type="entry name" value="MECHANOSENSITIVE ION CHANNEL PROTEIN MSY2"/>
    <property type="match status" value="1"/>
</dbReference>